<dbReference type="GO" id="GO:0004519">
    <property type="term" value="F:endonuclease activity"/>
    <property type="evidence" value="ECO:0007669"/>
    <property type="project" value="UniProtKB-KW"/>
</dbReference>
<evidence type="ECO:0000313" key="9">
    <source>
        <dbReference type="Proteomes" id="UP000249169"/>
    </source>
</evidence>
<dbReference type="GO" id="GO:0006304">
    <property type="term" value="P:DNA modification"/>
    <property type="evidence" value="ECO:0007669"/>
    <property type="project" value="InterPro"/>
</dbReference>
<feature type="domain" description="DNA mismatch repair MutH/Type II restriction enzyme Sau3AI" evidence="7">
    <location>
        <begin position="57"/>
        <end position="155"/>
    </location>
</feature>
<keyword evidence="9" id="KW-1185">Reference proteome</keyword>
<proteinExistence type="inferred from homology"/>
<keyword evidence="3 8" id="KW-0255">Endonuclease</keyword>
<keyword evidence="1" id="KW-0963">Cytoplasm</keyword>
<gene>
    <name evidence="8" type="ORF">DL240_11360</name>
</gene>
<dbReference type="Proteomes" id="UP000249169">
    <property type="component" value="Unassembled WGS sequence"/>
</dbReference>
<dbReference type="GO" id="GO:0006281">
    <property type="term" value="P:DNA repair"/>
    <property type="evidence" value="ECO:0007669"/>
    <property type="project" value="UniProtKB-KW"/>
</dbReference>
<dbReference type="EMBL" id="QHKO01000004">
    <property type="protein sequence ID" value="RAL22437.1"/>
    <property type="molecule type" value="Genomic_DNA"/>
</dbReference>
<keyword evidence="2" id="KW-0540">Nuclease</keyword>
<organism evidence="8 9">
    <name type="scientific">Lujinxingia litoralis</name>
    <dbReference type="NCBI Taxonomy" id="2211119"/>
    <lineage>
        <taxon>Bacteria</taxon>
        <taxon>Deltaproteobacteria</taxon>
        <taxon>Bradymonadales</taxon>
        <taxon>Lujinxingiaceae</taxon>
        <taxon>Lujinxingia</taxon>
    </lineage>
</organism>
<evidence type="ECO:0000256" key="3">
    <source>
        <dbReference type="ARBA" id="ARBA00022759"/>
    </source>
</evidence>
<dbReference type="InterPro" id="IPR037057">
    <property type="entry name" value="DNA_rep_MutH/T2_RE_sf"/>
</dbReference>
<comment type="caution">
    <text evidence="8">The sequence shown here is derived from an EMBL/GenBank/DDBJ whole genome shotgun (WGS) entry which is preliminary data.</text>
</comment>
<evidence type="ECO:0000256" key="6">
    <source>
        <dbReference type="ARBA" id="ARBA00023204"/>
    </source>
</evidence>
<reference evidence="8 9" key="1">
    <citation type="submission" date="2018-05" db="EMBL/GenBank/DDBJ databases">
        <title>Lujinxingia marina gen. nov. sp. nov., a new facultative anaerobic member of the class Deltaproteobacteria, and proposal of Lujinxingaceae fam. nov.</title>
        <authorList>
            <person name="Li C.-M."/>
        </authorList>
    </citation>
    <scope>NUCLEOTIDE SEQUENCE [LARGE SCALE GENOMIC DNA]</scope>
    <source>
        <strain evidence="8 9">B210</strain>
    </source>
</reference>
<dbReference type="AlphaFoldDB" id="A0A328CB46"/>
<dbReference type="InterPro" id="IPR011335">
    <property type="entry name" value="Restrct_endonuc-II-like"/>
</dbReference>
<dbReference type="Pfam" id="PF02976">
    <property type="entry name" value="MutH"/>
    <property type="match status" value="1"/>
</dbReference>
<dbReference type="OrthoDB" id="5510682at2"/>
<evidence type="ECO:0000256" key="5">
    <source>
        <dbReference type="ARBA" id="ARBA00022801"/>
    </source>
</evidence>
<dbReference type="InterPro" id="IPR011337">
    <property type="entry name" value="DNA_rep_MutH/RE_typeII_Sau3AI"/>
</dbReference>
<keyword evidence="6" id="KW-0234">DNA repair</keyword>
<evidence type="ECO:0000256" key="2">
    <source>
        <dbReference type="ARBA" id="ARBA00022722"/>
    </source>
</evidence>
<evidence type="ECO:0000313" key="8">
    <source>
        <dbReference type="EMBL" id="RAL22437.1"/>
    </source>
</evidence>
<protein>
    <submittedName>
        <fullName evidence="8">DNA mismatch repair endonuclease MutH</fullName>
    </submittedName>
</protein>
<dbReference type="CDD" id="cd00583">
    <property type="entry name" value="MutH-like"/>
    <property type="match status" value="1"/>
</dbReference>
<dbReference type="NCBIfam" id="NF003458">
    <property type="entry name" value="PRK05070.1"/>
    <property type="match status" value="1"/>
</dbReference>
<name>A0A328CB46_9DELT</name>
<sequence>MPDVNTSTPQTLSDLLKRARAIAGLTLGELASGLGEQPPATLRRDKGWVGRMLEQALGADASTAQAPDFAALGIELKTLPLTPEGRPLESTFVTCVELADPDAISWETSHARQKLARVLFIPILTHRRTPPGERLIGQPLLWTPSPDEEARLRNDWERHMRTIRQGYAHAITAEDGDVLQIRPKGARASSRVWGQGPSGELELIQPRAYYLRPSFTAEIIARSFALSTAS</sequence>
<accession>A0A328CB46</accession>
<dbReference type="Gene3D" id="3.40.600.10">
    <property type="entry name" value="DNA mismatch repair MutH/Restriction endonuclease, type II"/>
    <property type="match status" value="1"/>
</dbReference>
<evidence type="ECO:0000256" key="1">
    <source>
        <dbReference type="ARBA" id="ARBA00022490"/>
    </source>
</evidence>
<dbReference type="GO" id="GO:0003677">
    <property type="term" value="F:DNA binding"/>
    <property type="evidence" value="ECO:0007669"/>
    <property type="project" value="InterPro"/>
</dbReference>
<dbReference type="SMART" id="SM00927">
    <property type="entry name" value="MutH"/>
    <property type="match status" value="1"/>
</dbReference>
<keyword evidence="4" id="KW-0227">DNA damage</keyword>
<dbReference type="SUPFAM" id="SSF52980">
    <property type="entry name" value="Restriction endonuclease-like"/>
    <property type="match status" value="1"/>
</dbReference>
<dbReference type="HAMAP" id="MF_00759">
    <property type="entry name" value="MutH"/>
    <property type="match status" value="1"/>
</dbReference>
<dbReference type="GO" id="GO:0016787">
    <property type="term" value="F:hydrolase activity"/>
    <property type="evidence" value="ECO:0007669"/>
    <property type="project" value="UniProtKB-KW"/>
</dbReference>
<evidence type="ECO:0000259" key="7">
    <source>
        <dbReference type="SMART" id="SM00927"/>
    </source>
</evidence>
<evidence type="ECO:0000256" key="4">
    <source>
        <dbReference type="ARBA" id="ARBA00022763"/>
    </source>
</evidence>
<keyword evidence="5" id="KW-0378">Hydrolase</keyword>
<dbReference type="InterPro" id="IPR004230">
    <property type="entry name" value="DNA_mismatch_repair_MutH"/>
</dbReference>